<keyword evidence="1" id="KW-1133">Transmembrane helix</keyword>
<feature type="transmembrane region" description="Helical" evidence="1">
    <location>
        <begin position="119"/>
        <end position="136"/>
    </location>
</feature>
<feature type="transmembrane region" description="Helical" evidence="1">
    <location>
        <begin position="16"/>
        <end position="34"/>
    </location>
</feature>
<dbReference type="EMBL" id="QZJW01000005">
    <property type="protein sequence ID" value="RJO62029.1"/>
    <property type="molecule type" value="Genomic_DNA"/>
</dbReference>
<feature type="transmembrane region" description="Helical" evidence="1">
    <location>
        <begin position="50"/>
        <end position="72"/>
    </location>
</feature>
<protein>
    <recommendedName>
        <fullName evidence="4">DUF3307 domain-containing protein</fullName>
    </recommendedName>
</protein>
<sequence length="137" mass="15343">MLSATHSLVGASAGKYIPSPVLALLAGIFLHFVFDKVPHFWPSQKKYENMMLFLDTIVTVSIISFFVFFPGLENRYSVAGGALGGAMVDFFLVLMPYTKKSRLSKWHSDRQTHLRSARFILNDVVIMALSIVIIFGK</sequence>
<gene>
    <name evidence="2" type="ORF">C4544_00815</name>
</gene>
<dbReference type="AlphaFoldDB" id="A0A419DFW7"/>
<keyword evidence="1" id="KW-0812">Transmembrane</keyword>
<keyword evidence="1" id="KW-0472">Membrane</keyword>
<name>A0A419DFW7_9BACT</name>
<accession>A0A419DFW7</accession>
<organism evidence="2 3">
    <name type="scientific">candidate division WS5 bacterium</name>
    <dbReference type="NCBI Taxonomy" id="2093353"/>
    <lineage>
        <taxon>Bacteria</taxon>
        <taxon>candidate division WS5</taxon>
    </lineage>
</organism>
<proteinExistence type="predicted"/>
<reference evidence="2 3" key="1">
    <citation type="journal article" date="2017" name="ISME J.">
        <title>Energy and carbon metabolisms in a deep terrestrial subsurface fluid microbial community.</title>
        <authorList>
            <person name="Momper L."/>
            <person name="Jungbluth S.P."/>
            <person name="Lee M.D."/>
            <person name="Amend J.P."/>
        </authorList>
    </citation>
    <scope>NUCLEOTIDE SEQUENCE [LARGE SCALE GENOMIC DNA]</scope>
    <source>
        <strain evidence="2">SURF_29</strain>
    </source>
</reference>
<dbReference type="Proteomes" id="UP000285655">
    <property type="component" value="Unassembled WGS sequence"/>
</dbReference>
<evidence type="ECO:0008006" key="4">
    <source>
        <dbReference type="Google" id="ProtNLM"/>
    </source>
</evidence>
<comment type="caution">
    <text evidence="2">The sequence shown here is derived from an EMBL/GenBank/DDBJ whole genome shotgun (WGS) entry which is preliminary data.</text>
</comment>
<evidence type="ECO:0000313" key="2">
    <source>
        <dbReference type="EMBL" id="RJO62029.1"/>
    </source>
</evidence>
<evidence type="ECO:0000256" key="1">
    <source>
        <dbReference type="SAM" id="Phobius"/>
    </source>
</evidence>
<feature type="transmembrane region" description="Helical" evidence="1">
    <location>
        <begin position="78"/>
        <end position="98"/>
    </location>
</feature>
<evidence type="ECO:0000313" key="3">
    <source>
        <dbReference type="Proteomes" id="UP000285655"/>
    </source>
</evidence>